<dbReference type="EMBL" id="AP008231">
    <property type="protein sequence ID" value="BAD78766.1"/>
    <property type="molecule type" value="Genomic_DNA"/>
</dbReference>
<name>A0A0H3K3R4_SYNP6</name>
<dbReference type="SUPFAM" id="SSF69635">
    <property type="entry name" value="Type III secretory system chaperone-like"/>
    <property type="match status" value="1"/>
</dbReference>
<dbReference type="Gene3D" id="3.30.1460.10">
    <property type="match status" value="1"/>
</dbReference>
<dbReference type="KEGG" id="syc:syc0576_d"/>
<sequence length="195" mass="22026">MQVAEISPLLIELFGADRLEANPPESWQIQTPECRLLLLLSASGEWLRVLLPLLPAVDAAPFHRQILEANFDATGPVRHALHQNVLWGVFQHDLASLTSGDLYQAIASLFDLAQRGLDPFFTALAETQLRQIVRAAKQQGQSLPATLQTLTHLYEEGVLGDLSNGPEIRRFTLDRWREQLERLWPEVEVDSWEQS</sequence>
<dbReference type="Proteomes" id="UP000001175">
    <property type="component" value="Chromosome"/>
</dbReference>
<proteinExistence type="predicted"/>
<evidence type="ECO:0000313" key="1">
    <source>
        <dbReference type="EMBL" id="BAD78766.1"/>
    </source>
</evidence>
<organism evidence="1 2">
    <name type="scientific">Synechococcus sp. (strain ATCC 27144 / PCC 6301 / SAUG 1402/1)</name>
    <name type="common">Anacystis nidulans</name>
    <dbReference type="NCBI Taxonomy" id="269084"/>
    <lineage>
        <taxon>Bacteria</taxon>
        <taxon>Bacillati</taxon>
        <taxon>Cyanobacteriota</taxon>
        <taxon>Cyanophyceae</taxon>
        <taxon>Synechococcales</taxon>
        <taxon>Synechococcaceae</taxon>
        <taxon>Synechococcus</taxon>
    </lineage>
</organism>
<reference evidence="1 2" key="1">
    <citation type="journal article" date="2007" name="Photosyn. Res.">
        <title>Complete nucleotide sequence of the freshwater unicellular cyanobacterium Synechococcus elongatus PCC 6301 chromosome: gene content and organization.</title>
        <authorList>
            <person name="Sugita C."/>
            <person name="Ogata K."/>
            <person name="Shikata M."/>
            <person name="Jikuya H."/>
            <person name="Takano J."/>
            <person name="Furumichi M."/>
            <person name="Kanehisa M."/>
            <person name="Omata T."/>
            <person name="Sugiura M."/>
            <person name="Sugita M."/>
        </authorList>
    </citation>
    <scope>NUCLEOTIDE SEQUENCE [LARGE SCALE GENOMIC DNA]</scope>
    <source>
        <strain evidence="2">ATCC 27144 / PCC 6301 / SAUG 1402/1</strain>
    </source>
</reference>
<dbReference type="eggNOG" id="ENOG502ZBJ7">
    <property type="taxonomic scope" value="Bacteria"/>
</dbReference>
<evidence type="ECO:0008006" key="3">
    <source>
        <dbReference type="Google" id="ProtNLM"/>
    </source>
</evidence>
<dbReference type="RefSeq" id="WP_011242888.1">
    <property type="nucleotide sequence ID" value="NC_006576.1"/>
</dbReference>
<gene>
    <name evidence="1" type="ordered locus">syc0576_d</name>
</gene>
<dbReference type="AlphaFoldDB" id="A0A0H3K3R4"/>
<evidence type="ECO:0000313" key="2">
    <source>
        <dbReference type="Proteomes" id="UP000001175"/>
    </source>
</evidence>
<accession>A0A0H3K3R4</accession>
<protein>
    <recommendedName>
        <fullName evidence="3">DNA-binding domain-containing protein</fullName>
    </recommendedName>
</protein>